<comment type="caution">
    <text evidence="2">The sequence shown here is derived from an EMBL/GenBank/DDBJ whole genome shotgun (WGS) entry which is preliminary data.</text>
</comment>
<evidence type="ECO:0000256" key="1">
    <source>
        <dbReference type="SAM" id="SignalP"/>
    </source>
</evidence>
<name>A0A9P6PMT3_9FUNG</name>
<dbReference type="Proteomes" id="UP000726737">
    <property type="component" value="Unassembled WGS sequence"/>
</dbReference>
<evidence type="ECO:0000313" key="2">
    <source>
        <dbReference type="EMBL" id="KAG0249083.1"/>
    </source>
</evidence>
<protein>
    <recommendedName>
        <fullName evidence="4">Extracellular membrane protein CFEM domain-containing protein</fullName>
    </recommendedName>
</protein>
<evidence type="ECO:0000313" key="3">
    <source>
        <dbReference type="Proteomes" id="UP000726737"/>
    </source>
</evidence>
<proteinExistence type="predicted"/>
<dbReference type="EMBL" id="JAAAJA010000872">
    <property type="protein sequence ID" value="KAG0249083.1"/>
    <property type="molecule type" value="Genomic_DNA"/>
</dbReference>
<gene>
    <name evidence="2" type="ORF">BG011_009611</name>
</gene>
<feature type="signal peptide" evidence="1">
    <location>
        <begin position="1"/>
        <end position="20"/>
    </location>
</feature>
<feature type="chain" id="PRO_5040221401" description="Extracellular membrane protein CFEM domain-containing protein" evidence="1">
    <location>
        <begin position="21"/>
        <end position="115"/>
    </location>
</feature>
<keyword evidence="1" id="KW-0732">Signal</keyword>
<reference evidence="2" key="1">
    <citation type="journal article" date="2020" name="Fungal Divers.">
        <title>Resolving the Mortierellaceae phylogeny through synthesis of multi-gene phylogenetics and phylogenomics.</title>
        <authorList>
            <person name="Vandepol N."/>
            <person name="Liber J."/>
            <person name="Desiro A."/>
            <person name="Na H."/>
            <person name="Kennedy M."/>
            <person name="Barry K."/>
            <person name="Grigoriev I.V."/>
            <person name="Miller A.N."/>
            <person name="O'Donnell K."/>
            <person name="Stajich J.E."/>
            <person name="Bonito G."/>
        </authorList>
    </citation>
    <scope>NUCLEOTIDE SEQUENCE</scope>
    <source>
        <strain evidence="2">KOD948</strain>
    </source>
</reference>
<dbReference type="OrthoDB" id="2414727at2759"/>
<dbReference type="AlphaFoldDB" id="A0A9P6PMT3"/>
<accession>A0A9P6PMT3</accession>
<evidence type="ECO:0008006" key="4">
    <source>
        <dbReference type="Google" id="ProtNLM"/>
    </source>
</evidence>
<organism evidence="2 3">
    <name type="scientific">Mortierella polycephala</name>
    <dbReference type="NCBI Taxonomy" id="41804"/>
    <lineage>
        <taxon>Eukaryota</taxon>
        <taxon>Fungi</taxon>
        <taxon>Fungi incertae sedis</taxon>
        <taxon>Mucoromycota</taxon>
        <taxon>Mortierellomycotina</taxon>
        <taxon>Mortierellomycetes</taxon>
        <taxon>Mortierellales</taxon>
        <taxon>Mortierellaceae</taxon>
        <taxon>Mortierella</taxon>
    </lineage>
</organism>
<dbReference type="PROSITE" id="PS51257">
    <property type="entry name" value="PROKAR_LIPOPROTEIN"/>
    <property type="match status" value="1"/>
</dbReference>
<keyword evidence="3" id="KW-1185">Reference proteome</keyword>
<sequence length="115" mass="11762">MKFFPALALLATMTMVSVQGQTNGAAACTICLQKSIQALPLCSGLNITMGDFNPSENPAYAKCLCSTLDGAWIDSCSGENQCGQDIAAFKSAYAGNIQAAGLSCGATPTFAPANL</sequence>